<dbReference type="PROSITE" id="PS50887">
    <property type="entry name" value="GGDEF"/>
    <property type="match status" value="1"/>
</dbReference>
<accession>A0A1M5J5S9</accession>
<keyword evidence="1" id="KW-0812">Transmembrane</keyword>
<dbReference type="InterPro" id="IPR035919">
    <property type="entry name" value="EAL_sf"/>
</dbReference>
<dbReference type="InterPro" id="IPR043128">
    <property type="entry name" value="Rev_trsase/Diguanyl_cyclase"/>
</dbReference>
<dbReference type="InterPro" id="IPR001633">
    <property type="entry name" value="EAL_dom"/>
</dbReference>
<dbReference type="SUPFAM" id="SSF141868">
    <property type="entry name" value="EAL domain-like"/>
    <property type="match status" value="1"/>
</dbReference>
<evidence type="ECO:0000313" key="4">
    <source>
        <dbReference type="EMBL" id="SHG35954.1"/>
    </source>
</evidence>
<dbReference type="PROSITE" id="PS50883">
    <property type="entry name" value="EAL"/>
    <property type="match status" value="1"/>
</dbReference>
<dbReference type="SMART" id="SM00052">
    <property type="entry name" value="EAL"/>
    <property type="match status" value="1"/>
</dbReference>
<dbReference type="PANTHER" id="PTHR33121">
    <property type="entry name" value="CYCLIC DI-GMP PHOSPHODIESTERASE PDEF"/>
    <property type="match status" value="1"/>
</dbReference>
<dbReference type="RefSeq" id="WP_073321671.1">
    <property type="nucleotide sequence ID" value="NZ_FQWD01000003.1"/>
</dbReference>
<dbReference type="CDD" id="cd01949">
    <property type="entry name" value="GGDEF"/>
    <property type="match status" value="1"/>
</dbReference>
<keyword evidence="1" id="KW-0472">Membrane</keyword>
<dbReference type="PANTHER" id="PTHR33121:SF70">
    <property type="entry name" value="SIGNALING PROTEIN YKOW"/>
    <property type="match status" value="1"/>
</dbReference>
<dbReference type="Pfam" id="PF00563">
    <property type="entry name" value="EAL"/>
    <property type="match status" value="1"/>
</dbReference>
<evidence type="ECO:0000259" key="3">
    <source>
        <dbReference type="PROSITE" id="PS50887"/>
    </source>
</evidence>
<organism evidence="4 5">
    <name type="scientific">Marisediminitalea aggregata</name>
    <dbReference type="NCBI Taxonomy" id="634436"/>
    <lineage>
        <taxon>Bacteria</taxon>
        <taxon>Pseudomonadati</taxon>
        <taxon>Pseudomonadota</taxon>
        <taxon>Gammaproteobacteria</taxon>
        <taxon>Alteromonadales</taxon>
        <taxon>Alteromonadaceae</taxon>
        <taxon>Marisediminitalea</taxon>
    </lineage>
</organism>
<dbReference type="SMART" id="SM00267">
    <property type="entry name" value="GGDEF"/>
    <property type="match status" value="1"/>
</dbReference>
<evidence type="ECO:0000256" key="1">
    <source>
        <dbReference type="SAM" id="Phobius"/>
    </source>
</evidence>
<dbReference type="InterPro" id="IPR050706">
    <property type="entry name" value="Cyclic-di-GMP_PDE-like"/>
</dbReference>
<feature type="domain" description="EAL" evidence="2">
    <location>
        <begin position="379"/>
        <end position="632"/>
    </location>
</feature>
<sequence>MPAQPITHIKRDTSVRPRLIVACLAVSVLISAIYVTVSYRLTADVSLQTELTAMQKLARLLSSELDMHEGKIADQAGSLVNLLSDPNDDTPRLFHITRETEAWQRGHRLSKTEQKQLLTAISRPIDDSHLVTVNNRNFLWQQHVGEQHTVTFAQETTALDLTLSFVAKRLLITSVLVFWIAVWLALTLSSLIAKRAQEINDALATIATHDALTGLPNRLYLMDTLSAALPNTDSVKAVAQGCLFVIDLDKFKEVNDSFGHSAGDTLLKEVAARLLKVVVSPAELIRIGGDEFIIWAPDISIDGAEDLAQDMVNACDTPIMINGLAVNTGASIGIAHYPTHAQEPEALIVCADTAMYKAKEQRNGWQVYDDRKIADYKHNLQLRAELSDAMQERQIIMHYQAKVDLASGNIIGVEGLCRWEHPRLGLLMPGQFIDLIEDSGKVQEFGRYILAEAITQAASWQQQGIEVPIAVNLSPYNLLDPGLITYIQNKLNENQVSPHLIEIELTENETCLNIKYIKAALENIKAIGIVLAIDDFGTGMSSLSYLAHLNVDVLKIDRAFVMDIETNTGHKAIVASAITLSQSFGCKMVAEGVETLSQARLLHEMGCVIAQGYLFAKPLPEEKIKQHILAGKTLYPNAEGLVPPSAVNA</sequence>
<dbReference type="OrthoDB" id="1316910at2"/>
<dbReference type="SUPFAM" id="SSF55073">
    <property type="entry name" value="Nucleotide cyclase"/>
    <property type="match status" value="1"/>
</dbReference>
<dbReference type="Gene3D" id="3.30.70.270">
    <property type="match status" value="1"/>
</dbReference>
<gene>
    <name evidence="4" type="ORF">SAMN05216361_1956</name>
</gene>
<evidence type="ECO:0000259" key="2">
    <source>
        <dbReference type="PROSITE" id="PS50883"/>
    </source>
</evidence>
<name>A0A1M5J5S9_9ALTE</name>
<feature type="transmembrane region" description="Helical" evidence="1">
    <location>
        <begin position="19"/>
        <end position="37"/>
    </location>
</feature>
<dbReference type="EMBL" id="FQWD01000003">
    <property type="protein sequence ID" value="SHG35954.1"/>
    <property type="molecule type" value="Genomic_DNA"/>
</dbReference>
<feature type="domain" description="GGDEF" evidence="3">
    <location>
        <begin position="239"/>
        <end position="370"/>
    </location>
</feature>
<dbReference type="NCBIfam" id="TIGR00254">
    <property type="entry name" value="GGDEF"/>
    <property type="match status" value="1"/>
</dbReference>
<feature type="transmembrane region" description="Helical" evidence="1">
    <location>
        <begin position="170"/>
        <end position="193"/>
    </location>
</feature>
<protein>
    <submittedName>
        <fullName evidence="4">Diguanylate cyclase (GGDEF) domain-containing protein</fullName>
    </submittedName>
</protein>
<dbReference type="Pfam" id="PF00990">
    <property type="entry name" value="GGDEF"/>
    <property type="match status" value="1"/>
</dbReference>
<keyword evidence="1" id="KW-1133">Transmembrane helix</keyword>
<dbReference type="CDD" id="cd01948">
    <property type="entry name" value="EAL"/>
    <property type="match status" value="1"/>
</dbReference>
<dbReference type="InterPro" id="IPR029787">
    <property type="entry name" value="Nucleotide_cyclase"/>
</dbReference>
<dbReference type="Proteomes" id="UP000184520">
    <property type="component" value="Unassembled WGS sequence"/>
</dbReference>
<reference evidence="5" key="1">
    <citation type="submission" date="2016-11" db="EMBL/GenBank/DDBJ databases">
        <authorList>
            <person name="Varghese N."/>
            <person name="Submissions S."/>
        </authorList>
    </citation>
    <scope>NUCLEOTIDE SEQUENCE [LARGE SCALE GENOMIC DNA]</scope>
    <source>
        <strain evidence="5">CGMCC 1.8995</strain>
    </source>
</reference>
<evidence type="ECO:0000313" key="5">
    <source>
        <dbReference type="Proteomes" id="UP000184520"/>
    </source>
</evidence>
<dbReference type="STRING" id="634436.SAMN05216361_1956"/>
<dbReference type="InterPro" id="IPR000160">
    <property type="entry name" value="GGDEF_dom"/>
</dbReference>
<dbReference type="AlphaFoldDB" id="A0A1M5J5S9"/>
<proteinExistence type="predicted"/>
<dbReference type="GO" id="GO:0071111">
    <property type="term" value="F:cyclic-guanylate-specific phosphodiesterase activity"/>
    <property type="evidence" value="ECO:0007669"/>
    <property type="project" value="InterPro"/>
</dbReference>
<keyword evidence="5" id="KW-1185">Reference proteome</keyword>
<dbReference type="Gene3D" id="3.20.20.450">
    <property type="entry name" value="EAL domain"/>
    <property type="match status" value="1"/>
</dbReference>